<accession>A0ABU7QE25</accession>
<name>A0ABU7QE25_9ACTN</name>
<proteinExistence type="predicted"/>
<organism evidence="1 2">
    <name type="scientific">Streptomyces asiaticus subsp. ignotus</name>
    <dbReference type="NCBI Taxonomy" id="3098222"/>
    <lineage>
        <taxon>Bacteria</taxon>
        <taxon>Bacillati</taxon>
        <taxon>Actinomycetota</taxon>
        <taxon>Actinomycetes</taxon>
        <taxon>Kitasatosporales</taxon>
        <taxon>Streptomycetaceae</taxon>
        <taxon>Streptomyces</taxon>
        <taxon>Streptomyces violaceusniger group</taxon>
    </lineage>
</organism>
<keyword evidence="2" id="KW-1185">Reference proteome</keyword>
<dbReference type="EMBL" id="JAZBJO010000058">
    <property type="protein sequence ID" value="MEE4598876.1"/>
    <property type="molecule type" value="Genomic_DNA"/>
</dbReference>
<protein>
    <submittedName>
        <fullName evidence="1">Uncharacterized protein</fullName>
    </submittedName>
</protein>
<dbReference type="Proteomes" id="UP001354709">
    <property type="component" value="Unassembled WGS sequence"/>
</dbReference>
<reference evidence="1 2" key="1">
    <citation type="submission" date="2023-11" db="EMBL/GenBank/DDBJ databases">
        <title>30 novel species of actinomycetes from the DSMZ collection.</title>
        <authorList>
            <person name="Nouioui I."/>
        </authorList>
    </citation>
    <scope>NUCLEOTIDE SEQUENCE [LARGE SCALE GENOMIC DNA]</scope>
    <source>
        <strain evidence="1 2">DSM 41524</strain>
    </source>
</reference>
<dbReference type="RefSeq" id="WP_330816180.1">
    <property type="nucleotide sequence ID" value="NZ_JAZBJO010000058.1"/>
</dbReference>
<evidence type="ECO:0000313" key="2">
    <source>
        <dbReference type="Proteomes" id="UP001354709"/>
    </source>
</evidence>
<evidence type="ECO:0000313" key="1">
    <source>
        <dbReference type="EMBL" id="MEE4598876.1"/>
    </source>
</evidence>
<sequence length="45" mass="4818">MDLQGADAAVPYLIRDSDSRSTTAFDIFLENEGAAIIEPASVYLA</sequence>
<comment type="caution">
    <text evidence="1">The sequence shown here is derived from an EMBL/GenBank/DDBJ whole genome shotgun (WGS) entry which is preliminary data.</text>
</comment>
<gene>
    <name evidence="1" type="ORF">V2J94_44830</name>
</gene>